<name>A0ACC2HQ71_9PLEO</name>
<comment type="caution">
    <text evidence="1">The sequence shown here is derived from an EMBL/GenBank/DDBJ whole genome shotgun (WGS) entry which is preliminary data.</text>
</comment>
<dbReference type="Proteomes" id="UP001153331">
    <property type="component" value="Unassembled WGS sequence"/>
</dbReference>
<reference evidence="1" key="1">
    <citation type="submission" date="2022-11" db="EMBL/GenBank/DDBJ databases">
        <title>Genome Sequence of Boeremia exigua.</title>
        <authorList>
            <person name="Buettner E."/>
        </authorList>
    </citation>
    <scope>NUCLEOTIDE SEQUENCE</scope>
    <source>
        <strain evidence="1">CU02</strain>
    </source>
</reference>
<protein>
    <submittedName>
        <fullName evidence="1">Uncharacterized protein</fullName>
    </submittedName>
</protein>
<sequence length="522" mass="55920">MALTITFLSDPPKGARRPRVQPPAAPVRRNALLARRLHRHLSAVHDGARRASRCGTHPRSVMPTHSPRVPRAAARPAAAGPAVLCARAGGSAVRAVDVLCVFGGSGQVGARAVVAGDLSRRDLSLLGVLSGVQDCRVSVPERESACASSAVQVSSSRLALGRGDGDYLDWLRRAGCDGIQLPSGRHVSSRRSVQNRHTPLRHDITGYIRRWHQYVPDILLCIPPGPSDTSRDSSWQSFSSDASGRVLQQHMRAVQKKVAHPFGRRGKPARGGEVGEASLEDVHRLCAGDDANSRQFRDSVCTGGARAGLVVWTVGVFHWLTAGPSETENRQANERYYRSPRQSFERTGTARSKRAARPDVSSVALDEEWSTRADEHGDPYAQRICPERLQTASSSQQSGLCFEAVDLVGWEPNSRTIYPRSHSLALPSSATDPSPPPRRWSVTGDLSRGQLLALLPASGPVLGSGAGPARRRLRYSVNAEGGCQEAGDEVEHGAGDAAEEAGGAQVDVEGLAVSARWRAVVA</sequence>
<organism evidence="1 2">
    <name type="scientific">Boeremia exigua</name>
    <dbReference type="NCBI Taxonomy" id="749465"/>
    <lineage>
        <taxon>Eukaryota</taxon>
        <taxon>Fungi</taxon>
        <taxon>Dikarya</taxon>
        <taxon>Ascomycota</taxon>
        <taxon>Pezizomycotina</taxon>
        <taxon>Dothideomycetes</taxon>
        <taxon>Pleosporomycetidae</taxon>
        <taxon>Pleosporales</taxon>
        <taxon>Pleosporineae</taxon>
        <taxon>Didymellaceae</taxon>
        <taxon>Boeremia</taxon>
    </lineage>
</organism>
<evidence type="ECO:0000313" key="1">
    <source>
        <dbReference type="EMBL" id="KAJ8105202.1"/>
    </source>
</evidence>
<accession>A0ACC2HQ71</accession>
<keyword evidence="2" id="KW-1185">Reference proteome</keyword>
<dbReference type="EMBL" id="JAPHNI010001608">
    <property type="protein sequence ID" value="KAJ8105202.1"/>
    <property type="molecule type" value="Genomic_DNA"/>
</dbReference>
<evidence type="ECO:0000313" key="2">
    <source>
        <dbReference type="Proteomes" id="UP001153331"/>
    </source>
</evidence>
<gene>
    <name evidence="1" type="ORF">OPT61_g10322</name>
</gene>
<proteinExistence type="predicted"/>